<gene>
    <name evidence="1" type="ORF">RASY3_14850</name>
</gene>
<reference evidence="1 2" key="1">
    <citation type="submission" date="2013-06" db="EMBL/GenBank/DDBJ databases">
        <title>Rumen cellulosomics: divergent fiber-degrading strategies revealed by comparative genome-wide analysis of six Ruminococcal strains.</title>
        <authorList>
            <person name="Dassa B."/>
            <person name="Borovok I."/>
            <person name="Lamed R."/>
            <person name="Flint H."/>
            <person name="Yeoman C.J."/>
            <person name="White B."/>
            <person name="Bayer E.A."/>
        </authorList>
    </citation>
    <scope>NUCLEOTIDE SEQUENCE [LARGE SCALE GENOMIC DNA]</scope>
    <source>
        <strain evidence="1 2">SY3</strain>
    </source>
</reference>
<proteinExistence type="predicted"/>
<evidence type="ECO:0000313" key="1">
    <source>
        <dbReference type="EMBL" id="EXM37656.1"/>
    </source>
</evidence>
<dbReference type="EMBL" id="JEOB01000004">
    <property type="protein sequence ID" value="EXM37656.1"/>
    <property type="molecule type" value="Genomic_DNA"/>
</dbReference>
<dbReference type="GO" id="GO:0016301">
    <property type="term" value="F:kinase activity"/>
    <property type="evidence" value="ECO:0007669"/>
    <property type="project" value="UniProtKB-KW"/>
</dbReference>
<dbReference type="AlphaFoldDB" id="A0A011VQX2"/>
<accession>A0A011VQX2</accession>
<protein>
    <submittedName>
        <fullName evidence="1">Serine kinase</fullName>
    </submittedName>
</protein>
<evidence type="ECO:0000313" key="2">
    <source>
        <dbReference type="Proteomes" id="UP000021369"/>
    </source>
</evidence>
<keyword evidence="1" id="KW-0808">Transferase</keyword>
<sequence length="72" mass="8374">MMINLHGNVKAIKDFVNLSSKYNDIEVRSGRYIVDPKSLFGILSLDLDMPFGFFYPVEVEEEIKRDFSKWAV</sequence>
<dbReference type="Proteomes" id="UP000021369">
    <property type="component" value="Unassembled WGS sequence"/>
</dbReference>
<keyword evidence="1" id="KW-0418">Kinase</keyword>
<organism evidence="1 2">
    <name type="scientific">Ruminococcus albus SY3</name>
    <dbReference type="NCBI Taxonomy" id="1341156"/>
    <lineage>
        <taxon>Bacteria</taxon>
        <taxon>Bacillati</taxon>
        <taxon>Bacillota</taxon>
        <taxon>Clostridia</taxon>
        <taxon>Eubacteriales</taxon>
        <taxon>Oscillospiraceae</taxon>
        <taxon>Ruminococcus</taxon>
    </lineage>
</organism>
<comment type="caution">
    <text evidence="1">The sequence shown here is derived from an EMBL/GenBank/DDBJ whole genome shotgun (WGS) entry which is preliminary data.</text>
</comment>
<name>A0A011VQX2_RUMAL</name>
<dbReference type="PATRIC" id="fig|1341156.4.peg.2578"/>
<keyword evidence="2" id="KW-1185">Reference proteome</keyword>